<proteinExistence type="predicted"/>
<evidence type="ECO:0000256" key="1">
    <source>
        <dbReference type="SAM" id="MobiDB-lite"/>
    </source>
</evidence>
<dbReference type="AlphaFoldDB" id="A0A2P8F4C5"/>
<dbReference type="InterPro" id="IPR028992">
    <property type="entry name" value="Hedgehog/Intein_dom"/>
</dbReference>
<dbReference type="InterPro" id="IPR036844">
    <property type="entry name" value="Hint_dom_sf"/>
</dbReference>
<reference evidence="3 4" key="1">
    <citation type="submission" date="2018-03" db="EMBL/GenBank/DDBJ databases">
        <title>Genomic Encyclopedia of Archaeal and Bacterial Type Strains, Phase II (KMG-II): from individual species to whole genera.</title>
        <authorList>
            <person name="Goeker M."/>
        </authorList>
    </citation>
    <scope>NUCLEOTIDE SEQUENCE [LARGE SCALE GENOMIC DNA]</scope>
    <source>
        <strain evidence="3 4">DSM 100673</strain>
    </source>
</reference>
<feature type="compositionally biased region" description="Polar residues" evidence="1">
    <location>
        <begin position="42"/>
        <end position="51"/>
    </location>
</feature>
<feature type="domain" description="Hedgehog/Intein (Hint)" evidence="2">
    <location>
        <begin position="330"/>
        <end position="467"/>
    </location>
</feature>
<dbReference type="Gene3D" id="2.170.16.10">
    <property type="entry name" value="Hedgehog/Intein (Hint) domain"/>
    <property type="match status" value="1"/>
</dbReference>
<accession>A0A2P8F4C5</accession>
<dbReference type="Proteomes" id="UP000240418">
    <property type="component" value="Unassembled WGS sequence"/>
</dbReference>
<organism evidence="3 4">
    <name type="scientific">Shimia abyssi</name>
    <dbReference type="NCBI Taxonomy" id="1662395"/>
    <lineage>
        <taxon>Bacteria</taxon>
        <taxon>Pseudomonadati</taxon>
        <taxon>Pseudomonadota</taxon>
        <taxon>Alphaproteobacteria</taxon>
        <taxon>Rhodobacterales</taxon>
        <taxon>Roseobacteraceae</taxon>
    </lineage>
</organism>
<dbReference type="Pfam" id="PF17963">
    <property type="entry name" value="Big_9"/>
    <property type="match status" value="1"/>
</dbReference>
<comment type="caution">
    <text evidence="3">The sequence shown here is derived from an EMBL/GenBank/DDBJ whole genome shotgun (WGS) entry which is preliminary data.</text>
</comment>
<evidence type="ECO:0000313" key="4">
    <source>
        <dbReference type="Proteomes" id="UP000240418"/>
    </source>
</evidence>
<gene>
    <name evidence="3" type="ORF">CLV88_12216</name>
</gene>
<dbReference type="InterPro" id="IPR049804">
    <property type="entry name" value="Choice_anch_L"/>
</dbReference>
<sequence>MPRVPVSINASAEAMANEIFGDGVQVESATYVGANGSSGIFRNGDSVSPDATPSDRGVILSTGNARDFSNRNGGFNQSSGTSANTSGEDNNPEFNAIAGTNTFDASYLTVEFIPTGDTMTMQFVFASEEYPEFTNSVYQDFVSVNINGNEVPLTVGNGEVDPNNINDGQNESLFVDNTGGAYNTEMDGFTLTMTLTIPVNDGVLNIIRFAIADVSDSSYDSSLLIASGSVQTTLIANTDTVNIAPDGEQTVDLLANDTGTGSLTITHINGQPAVVGVPIVLANGQSITLNADGTVFIEADGDEETVNFTYTIADGSGNTDVGFVTLNQAPCFVSGTLMRTPNGEVPIEYLEPGDLVETLDNGPQPIRWSGQRRVRAEGKLAPIRITDGAFGDHRSLLLSPLHRVLINNAWAQLLFGQDEVLMAARDLVNDHSVIREPGGWVTYHHILFDTHQIVFSENLTTESFLPGPQTAEAFEAEIVEEICSIFPELDPHTGCGYGRMARMGVKSFEATAYSALAAA</sequence>
<protein>
    <submittedName>
        <fullName evidence="3">Hint domain-containing protein</fullName>
    </submittedName>
</protein>
<feature type="region of interest" description="Disordered" evidence="1">
    <location>
        <begin position="42"/>
        <end position="96"/>
    </location>
</feature>
<dbReference type="Pfam" id="PF13403">
    <property type="entry name" value="Hint_2"/>
    <property type="match status" value="1"/>
</dbReference>
<dbReference type="RefSeq" id="WP_243403753.1">
    <property type="nucleotide sequence ID" value="NZ_PYGJ01000022.1"/>
</dbReference>
<name>A0A2P8F4C5_9RHOB</name>
<feature type="compositionally biased region" description="Polar residues" evidence="1">
    <location>
        <begin position="70"/>
        <end position="96"/>
    </location>
</feature>
<dbReference type="SUPFAM" id="SSF51294">
    <property type="entry name" value="Hedgehog/intein (Hint) domain"/>
    <property type="match status" value="1"/>
</dbReference>
<dbReference type="EMBL" id="PYGJ01000022">
    <property type="protein sequence ID" value="PSL16564.1"/>
    <property type="molecule type" value="Genomic_DNA"/>
</dbReference>
<evidence type="ECO:0000313" key="3">
    <source>
        <dbReference type="EMBL" id="PSL16564.1"/>
    </source>
</evidence>
<dbReference type="NCBIfam" id="NF038133">
    <property type="entry name" value="choice_anch_L"/>
    <property type="match status" value="1"/>
</dbReference>
<evidence type="ECO:0000259" key="2">
    <source>
        <dbReference type="Pfam" id="PF13403"/>
    </source>
</evidence>
<keyword evidence="4" id="KW-1185">Reference proteome</keyword>